<accession>A0ABU9E7V4</accession>
<sequence length="248" mass="25220">MIAGLSLALLVGAALGLLGGGGSILTVPIFVYVLGIDPKAAIAMSLGVVAVVSLFGVRSHWREGRVDLRIALAFGPVAMLGTYAGARLSVFVSGATQLALFAGVMLLAAVFMFRDRAEQAPSEGAGSLGRWLLIAVEGLAVGVLTGLVGVGGGFLIVPTLVLLAGVPMKTAVGTSLLVIAMKSVAGFVGYLGTPGIDLAFMGWFSAAAVLGIVLGSRAVGSIPQRTLRRTFAGFLVVMGIFILYQSLS</sequence>
<proteinExistence type="inferred from homology"/>
<keyword evidence="2 5" id="KW-0812">Transmembrane</keyword>
<comment type="subcellular location">
    <subcellularLocation>
        <location evidence="5">Cell membrane</location>
        <topology evidence="5">Multi-pass membrane protein</topology>
    </subcellularLocation>
    <subcellularLocation>
        <location evidence="1">Membrane</location>
        <topology evidence="1">Multi-pass membrane protein</topology>
    </subcellularLocation>
</comment>
<evidence type="ECO:0000256" key="3">
    <source>
        <dbReference type="ARBA" id="ARBA00022989"/>
    </source>
</evidence>
<dbReference type="Proteomes" id="UP001484239">
    <property type="component" value="Unassembled WGS sequence"/>
</dbReference>
<evidence type="ECO:0000256" key="1">
    <source>
        <dbReference type="ARBA" id="ARBA00004141"/>
    </source>
</evidence>
<dbReference type="RefSeq" id="WP_405284997.1">
    <property type="nucleotide sequence ID" value="NZ_CP144380.1"/>
</dbReference>
<evidence type="ECO:0000313" key="6">
    <source>
        <dbReference type="EMBL" id="MEK9500213.1"/>
    </source>
</evidence>
<feature type="transmembrane region" description="Helical" evidence="5">
    <location>
        <begin position="171"/>
        <end position="192"/>
    </location>
</feature>
<keyword evidence="4 5" id="KW-0472">Membrane</keyword>
<keyword evidence="5" id="KW-1003">Cell membrane</keyword>
<dbReference type="Pfam" id="PF01925">
    <property type="entry name" value="TauE"/>
    <property type="match status" value="1"/>
</dbReference>
<evidence type="ECO:0000313" key="7">
    <source>
        <dbReference type="Proteomes" id="UP001484239"/>
    </source>
</evidence>
<evidence type="ECO:0000256" key="2">
    <source>
        <dbReference type="ARBA" id="ARBA00022692"/>
    </source>
</evidence>
<dbReference type="InterPro" id="IPR051598">
    <property type="entry name" value="TSUP/Inactive_protease-like"/>
</dbReference>
<evidence type="ECO:0000256" key="5">
    <source>
        <dbReference type="RuleBase" id="RU363041"/>
    </source>
</evidence>
<dbReference type="PANTHER" id="PTHR43701">
    <property type="entry name" value="MEMBRANE TRANSPORTER PROTEIN MJ0441-RELATED"/>
    <property type="match status" value="1"/>
</dbReference>
<protein>
    <recommendedName>
        <fullName evidence="5">Probable membrane transporter protein</fullName>
    </recommendedName>
</protein>
<feature type="transmembrane region" description="Helical" evidence="5">
    <location>
        <begin position="131"/>
        <end position="164"/>
    </location>
</feature>
<dbReference type="PANTHER" id="PTHR43701:SF2">
    <property type="entry name" value="MEMBRANE TRANSPORTER PROTEIN YJNA-RELATED"/>
    <property type="match status" value="1"/>
</dbReference>
<gene>
    <name evidence="6" type="ORF">WI372_04430</name>
</gene>
<reference evidence="6 7" key="1">
    <citation type="submission" date="2024-02" db="EMBL/GenBank/DDBJ databases">
        <title>A novel Gemmatimonadota bacterium.</title>
        <authorList>
            <person name="Du Z.-J."/>
            <person name="Ye Y.-Q."/>
        </authorList>
    </citation>
    <scope>NUCLEOTIDE SEQUENCE [LARGE SCALE GENOMIC DNA]</scope>
    <source>
        <strain evidence="6 7">DH-20</strain>
    </source>
</reference>
<feature type="transmembrane region" description="Helical" evidence="5">
    <location>
        <begin position="7"/>
        <end position="34"/>
    </location>
</feature>
<evidence type="ECO:0000256" key="4">
    <source>
        <dbReference type="ARBA" id="ARBA00023136"/>
    </source>
</evidence>
<dbReference type="EMBL" id="JBBHLI010000002">
    <property type="protein sequence ID" value="MEK9500213.1"/>
    <property type="molecule type" value="Genomic_DNA"/>
</dbReference>
<organism evidence="6 7">
    <name type="scientific">Gaopeijia maritima</name>
    <dbReference type="NCBI Taxonomy" id="3119007"/>
    <lineage>
        <taxon>Bacteria</taxon>
        <taxon>Pseudomonadati</taxon>
        <taxon>Gemmatimonadota</taxon>
        <taxon>Longimicrobiia</taxon>
        <taxon>Gaopeijiales</taxon>
        <taxon>Gaopeijiaceae</taxon>
        <taxon>Gaopeijia</taxon>
    </lineage>
</organism>
<dbReference type="InterPro" id="IPR002781">
    <property type="entry name" value="TM_pro_TauE-like"/>
</dbReference>
<feature type="transmembrane region" description="Helical" evidence="5">
    <location>
        <begin position="198"/>
        <end position="219"/>
    </location>
</feature>
<comment type="similarity">
    <text evidence="5">Belongs to the 4-toluene sulfonate uptake permease (TSUP) (TC 2.A.102) family.</text>
</comment>
<keyword evidence="7" id="KW-1185">Reference proteome</keyword>
<feature type="transmembrane region" description="Helical" evidence="5">
    <location>
        <begin position="88"/>
        <end position="111"/>
    </location>
</feature>
<comment type="caution">
    <text evidence="6">The sequence shown here is derived from an EMBL/GenBank/DDBJ whole genome shotgun (WGS) entry which is preliminary data.</text>
</comment>
<keyword evidence="3 5" id="KW-1133">Transmembrane helix</keyword>
<feature type="transmembrane region" description="Helical" evidence="5">
    <location>
        <begin position="231"/>
        <end position="247"/>
    </location>
</feature>
<feature type="transmembrane region" description="Helical" evidence="5">
    <location>
        <begin position="40"/>
        <end position="57"/>
    </location>
</feature>
<name>A0ABU9E7V4_9BACT</name>